<feature type="coiled-coil region" evidence="1">
    <location>
        <begin position="2"/>
        <end position="36"/>
    </location>
</feature>
<evidence type="ECO:0000313" key="3">
    <source>
        <dbReference type="Proteomes" id="UP000011185"/>
    </source>
</evidence>
<dbReference type="InParanoid" id="L7JW68"/>
<protein>
    <submittedName>
        <fullName evidence="2">Uncharacterized protein</fullName>
    </submittedName>
</protein>
<accession>L7JW68</accession>
<proteinExistence type="predicted"/>
<keyword evidence="3" id="KW-1185">Reference proteome</keyword>
<evidence type="ECO:0000256" key="1">
    <source>
        <dbReference type="SAM" id="Coils"/>
    </source>
</evidence>
<organism evidence="2 3">
    <name type="scientific">Trachipleistophora hominis</name>
    <name type="common">Microsporidian parasite</name>
    <dbReference type="NCBI Taxonomy" id="72359"/>
    <lineage>
        <taxon>Eukaryota</taxon>
        <taxon>Fungi</taxon>
        <taxon>Fungi incertae sedis</taxon>
        <taxon>Microsporidia</taxon>
        <taxon>Pleistophoridae</taxon>
        <taxon>Trachipleistophora</taxon>
    </lineage>
</organism>
<evidence type="ECO:0000313" key="2">
    <source>
        <dbReference type="EMBL" id="ELQ75291.1"/>
    </source>
</evidence>
<dbReference type="VEuPathDB" id="MicrosporidiaDB:THOM_1788"/>
<sequence length="46" mass="5285">MNSNDQQLIDEFEELIEDTEQRNDTLENAISDMIKNKTSNGEKIGL</sequence>
<keyword evidence="1" id="KW-0175">Coiled coil</keyword>
<reference evidence="2 3" key="1">
    <citation type="journal article" date="2012" name="PLoS Pathog.">
        <title>The genome of the obligate intracellular parasite Trachipleistophora hominis: new insights into microsporidian genome dynamics and reductive evolution.</title>
        <authorList>
            <person name="Heinz E."/>
            <person name="Williams T.A."/>
            <person name="Nakjang S."/>
            <person name="Noel C.J."/>
            <person name="Swan D.C."/>
            <person name="Goldberg A.V."/>
            <person name="Harris S.R."/>
            <person name="Weinmaier T."/>
            <person name="Markert S."/>
            <person name="Becher D."/>
            <person name="Bernhardt J."/>
            <person name="Dagan T."/>
            <person name="Hacker C."/>
            <person name="Lucocq J.M."/>
            <person name="Schweder T."/>
            <person name="Rattei T."/>
            <person name="Hall N."/>
            <person name="Hirt R.P."/>
            <person name="Embley T.M."/>
        </authorList>
    </citation>
    <scope>NUCLEOTIDE SEQUENCE [LARGE SCALE GENOMIC DNA]</scope>
</reference>
<dbReference type="Proteomes" id="UP000011185">
    <property type="component" value="Unassembled WGS sequence"/>
</dbReference>
<dbReference type="HOGENOM" id="CLU_3191632_0_0_1"/>
<gene>
    <name evidence="2" type="ORF">THOM_1788</name>
</gene>
<dbReference type="AlphaFoldDB" id="L7JW68"/>
<name>L7JW68_TRAHO</name>
<dbReference type="EMBL" id="JH993974">
    <property type="protein sequence ID" value="ELQ75291.1"/>
    <property type="molecule type" value="Genomic_DNA"/>
</dbReference>